<proteinExistence type="predicted"/>
<evidence type="ECO:0000256" key="1">
    <source>
        <dbReference type="SAM" id="MobiDB-lite"/>
    </source>
</evidence>
<organism evidence="2 3">
    <name type="scientific">Herbiconiux daphne</name>
    <dbReference type="NCBI Taxonomy" id="2970914"/>
    <lineage>
        <taxon>Bacteria</taxon>
        <taxon>Bacillati</taxon>
        <taxon>Actinomycetota</taxon>
        <taxon>Actinomycetes</taxon>
        <taxon>Micrococcales</taxon>
        <taxon>Microbacteriaceae</taxon>
        <taxon>Herbiconiux</taxon>
    </lineage>
</organism>
<name>A0ABT2HCE5_9MICO</name>
<feature type="region of interest" description="Disordered" evidence="1">
    <location>
        <begin position="26"/>
        <end position="54"/>
    </location>
</feature>
<evidence type="ECO:0000313" key="3">
    <source>
        <dbReference type="Proteomes" id="UP001165586"/>
    </source>
</evidence>
<feature type="non-terminal residue" evidence="2">
    <location>
        <position position="166"/>
    </location>
</feature>
<feature type="non-terminal residue" evidence="2">
    <location>
        <position position="1"/>
    </location>
</feature>
<sequence>EQLETPDWSFLEEDENGIKFEDEIEAEEAETEDAVEEDITDDSIDPDSDDYHDESYDVDLDTVITLPNGEDMTIEQLQNGYLAGEKFTQREQELNQREEQINQRYESAKNLIEISMLEADKALADYQNLNWDQLSDFDYRENKRYEQELKRKREGLISEFSTLQQQ</sequence>
<keyword evidence="3" id="KW-1185">Reference proteome</keyword>
<dbReference type="Proteomes" id="UP001165586">
    <property type="component" value="Unassembled WGS sequence"/>
</dbReference>
<dbReference type="EMBL" id="JANLCJ010000886">
    <property type="protein sequence ID" value="MCS5737624.1"/>
    <property type="molecule type" value="Genomic_DNA"/>
</dbReference>
<reference evidence="2" key="1">
    <citation type="submission" date="2022-08" db="EMBL/GenBank/DDBJ databases">
        <authorList>
            <person name="Deng Y."/>
            <person name="Han X.-F."/>
            <person name="Zhang Y.-Q."/>
        </authorList>
    </citation>
    <scope>NUCLEOTIDE SEQUENCE</scope>
    <source>
        <strain evidence="2">CPCC 203386</strain>
    </source>
</reference>
<evidence type="ECO:0000313" key="2">
    <source>
        <dbReference type="EMBL" id="MCS5737624.1"/>
    </source>
</evidence>
<dbReference type="RefSeq" id="WP_259544064.1">
    <property type="nucleotide sequence ID" value="NZ_JANLCJ010000886.1"/>
</dbReference>
<accession>A0ABT2HCE5</accession>
<gene>
    <name evidence="2" type="ORF">N1032_28220</name>
</gene>
<comment type="caution">
    <text evidence="2">The sequence shown here is derived from an EMBL/GenBank/DDBJ whole genome shotgun (WGS) entry which is preliminary data.</text>
</comment>
<protein>
    <submittedName>
        <fullName evidence="2">Uncharacterized protein</fullName>
    </submittedName>
</protein>